<dbReference type="EnsemblPlants" id="PGSC0003DMT400095064">
    <property type="protein sequence ID" value="PGSC0003DMT400095064"/>
    <property type="gene ID" value="PGSC0003DMG400044635"/>
</dbReference>
<organism evidence="2 3">
    <name type="scientific">Solanum tuberosum</name>
    <name type="common">Potato</name>
    <dbReference type="NCBI Taxonomy" id="4113"/>
    <lineage>
        <taxon>Eukaryota</taxon>
        <taxon>Viridiplantae</taxon>
        <taxon>Streptophyta</taxon>
        <taxon>Embryophyta</taxon>
        <taxon>Tracheophyta</taxon>
        <taxon>Spermatophyta</taxon>
        <taxon>Magnoliopsida</taxon>
        <taxon>eudicotyledons</taxon>
        <taxon>Gunneridae</taxon>
        <taxon>Pentapetalae</taxon>
        <taxon>asterids</taxon>
        <taxon>lamiids</taxon>
        <taxon>Solanales</taxon>
        <taxon>Solanaceae</taxon>
        <taxon>Solanoideae</taxon>
        <taxon>Solaneae</taxon>
        <taxon>Solanum</taxon>
    </lineage>
</organism>
<reference evidence="2" key="2">
    <citation type="submission" date="2015-06" db="UniProtKB">
        <authorList>
            <consortium name="EnsemblPlants"/>
        </authorList>
    </citation>
    <scope>IDENTIFICATION</scope>
    <source>
        <strain evidence="2">DM1-3 516 R44</strain>
    </source>
</reference>
<dbReference type="InParanoid" id="M1DVI1"/>
<evidence type="ECO:0000256" key="1">
    <source>
        <dbReference type="SAM" id="MobiDB-lite"/>
    </source>
</evidence>
<keyword evidence="3" id="KW-1185">Reference proteome</keyword>
<protein>
    <submittedName>
        <fullName evidence="2">Uncharacterized protein</fullName>
    </submittedName>
</protein>
<evidence type="ECO:0000313" key="3">
    <source>
        <dbReference type="Proteomes" id="UP000011115"/>
    </source>
</evidence>
<accession>M1DVI1</accession>
<dbReference type="PaxDb" id="4113-PGSC0003DMT400095064"/>
<sequence length="74" mass="8430">MKKREKIRDKFFKWMWKGVKGLWNVLKANEPLPTSKKEEVGDEPASLFDDEGADDSEATESVCAFGAHLFLVRA</sequence>
<evidence type="ECO:0000313" key="2">
    <source>
        <dbReference type="EnsemblPlants" id="PGSC0003DMT400095064"/>
    </source>
</evidence>
<dbReference type="AlphaFoldDB" id="M1DVI1"/>
<reference evidence="3" key="1">
    <citation type="journal article" date="2011" name="Nature">
        <title>Genome sequence and analysis of the tuber crop potato.</title>
        <authorList>
            <consortium name="The Potato Genome Sequencing Consortium"/>
        </authorList>
    </citation>
    <scope>NUCLEOTIDE SEQUENCE [LARGE SCALE GENOMIC DNA]</scope>
    <source>
        <strain evidence="3">cv. DM1-3 516 R44</strain>
    </source>
</reference>
<dbReference type="Proteomes" id="UP000011115">
    <property type="component" value="Unassembled WGS sequence"/>
</dbReference>
<proteinExistence type="predicted"/>
<feature type="region of interest" description="Disordered" evidence="1">
    <location>
        <begin position="33"/>
        <end position="53"/>
    </location>
</feature>
<name>M1DVI1_SOLTU</name>
<dbReference type="Gramene" id="PGSC0003DMT400095064">
    <property type="protein sequence ID" value="PGSC0003DMT400095064"/>
    <property type="gene ID" value="PGSC0003DMG400044635"/>
</dbReference>
<dbReference type="HOGENOM" id="CLU_2692609_0_0_1"/>